<proteinExistence type="predicted"/>
<protein>
    <submittedName>
        <fullName evidence="7">FAD-dependent oxidoreductase</fullName>
    </submittedName>
</protein>
<dbReference type="Gene3D" id="3.50.50.60">
    <property type="entry name" value="FAD/NAD(P)-binding domain"/>
    <property type="match status" value="1"/>
</dbReference>
<evidence type="ECO:0000256" key="4">
    <source>
        <dbReference type="ARBA" id="ARBA00023004"/>
    </source>
</evidence>
<evidence type="ECO:0000256" key="3">
    <source>
        <dbReference type="ARBA" id="ARBA00023002"/>
    </source>
</evidence>
<dbReference type="InterPro" id="IPR039650">
    <property type="entry name" value="HdrA-like"/>
</dbReference>
<keyword evidence="2" id="KW-0479">Metal-binding</keyword>
<dbReference type="SUPFAM" id="SSF51905">
    <property type="entry name" value="FAD/NAD(P)-binding domain"/>
    <property type="match status" value="1"/>
</dbReference>
<keyword evidence="5" id="KW-0411">Iron-sulfur</keyword>
<evidence type="ECO:0000256" key="6">
    <source>
        <dbReference type="SAM" id="MobiDB-lite"/>
    </source>
</evidence>
<accession>A0ABS7S6Y0</accession>
<keyword evidence="3" id="KW-0560">Oxidoreductase</keyword>
<dbReference type="Proteomes" id="UP000826651">
    <property type="component" value="Unassembled WGS sequence"/>
</dbReference>
<dbReference type="EMBL" id="JAGSHT010000007">
    <property type="protein sequence ID" value="MBZ2196040.1"/>
    <property type="molecule type" value="Genomic_DNA"/>
</dbReference>
<dbReference type="RefSeq" id="WP_223404524.1">
    <property type="nucleotide sequence ID" value="NZ_JAGSHT010000007.1"/>
</dbReference>
<evidence type="ECO:0000256" key="5">
    <source>
        <dbReference type="ARBA" id="ARBA00023014"/>
    </source>
</evidence>
<organism evidence="7 8">
    <name type="scientific">Occultella gossypii</name>
    <dbReference type="NCBI Taxonomy" id="2800820"/>
    <lineage>
        <taxon>Bacteria</taxon>
        <taxon>Bacillati</taxon>
        <taxon>Actinomycetota</taxon>
        <taxon>Actinomycetes</taxon>
        <taxon>Micrococcales</taxon>
        <taxon>Ruaniaceae</taxon>
        <taxon>Occultella</taxon>
    </lineage>
</organism>
<evidence type="ECO:0000256" key="1">
    <source>
        <dbReference type="ARBA" id="ARBA00022485"/>
    </source>
</evidence>
<reference evidence="7 8" key="1">
    <citation type="submission" date="2021-04" db="EMBL/GenBank/DDBJ databases">
        <title>Ruania sp. nov., isolated from sandy soil of mangrove forest.</title>
        <authorList>
            <person name="Ge X."/>
            <person name="Huang R."/>
            <person name="Liu W."/>
        </authorList>
    </citation>
    <scope>NUCLEOTIDE SEQUENCE [LARGE SCALE GENOMIC DNA]</scope>
    <source>
        <strain evidence="7 8">N2-46</strain>
    </source>
</reference>
<dbReference type="PANTHER" id="PTHR43498">
    <property type="entry name" value="FERREDOXIN:COB-COM HETERODISULFIDE REDUCTASE SUBUNIT A"/>
    <property type="match status" value="1"/>
</dbReference>
<dbReference type="Pfam" id="PF12831">
    <property type="entry name" value="FAD_oxidored"/>
    <property type="match status" value="1"/>
</dbReference>
<keyword evidence="1" id="KW-0004">4Fe-4S</keyword>
<gene>
    <name evidence="7" type="ORF">KCQ71_07735</name>
</gene>
<evidence type="ECO:0000256" key="2">
    <source>
        <dbReference type="ARBA" id="ARBA00022723"/>
    </source>
</evidence>
<keyword evidence="4" id="KW-0408">Iron</keyword>
<comment type="caution">
    <text evidence="7">The sequence shown here is derived from an EMBL/GenBank/DDBJ whole genome shotgun (WGS) entry which is preliminary data.</text>
</comment>
<evidence type="ECO:0000313" key="8">
    <source>
        <dbReference type="Proteomes" id="UP000826651"/>
    </source>
</evidence>
<evidence type="ECO:0000313" key="7">
    <source>
        <dbReference type="EMBL" id="MBZ2196040.1"/>
    </source>
</evidence>
<dbReference type="PANTHER" id="PTHR43498:SF1">
    <property type="entry name" value="COB--COM HETERODISULFIDE REDUCTASE IRON-SULFUR SUBUNIT A"/>
    <property type="match status" value="1"/>
</dbReference>
<sequence length="447" mass="46533">MGTAPDLAEPYDVVVIGGGPAGYPAAVQAARMGARTLLVEKNGALGGTTTVAGVFTTSLFHAWGRQVIAGIGWDAVTRAVSLAGDALPDFTDWDRPHWKLSVRVTPVIYSAVLDELVTDAGVDVLMHTMLGDIAQDPDGCDLTLCTKEGLVRVRAAMVVDATGDANVVGQAGLPRRQHEELQPGTLMVRLGGYDFEALDLDALDVEYTRAVADGRLRAQDFSSADAPLRTLLRNRGLNAIHVTGIKGATSAERTDAEMAGRAALLRILTFLKGQPRLGATTVDWAALETGIRETSMIEGLVTVTGEDYASGRLWEDAVSYSYFPIDIHRADGAGVDFRMLEVGTFPTIPLRALIPAGSERIVVAGRSLSADRVANSAARVQASCMAMGQAVGALAALAGPAGGATRVGVAEVRNAIRAQGAIVPGDPGTPHAPQASGPAVTGAALRP</sequence>
<keyword evidence="8" id="KW-1185">Reference proteome</keyword>
<dbReference type="InterPro" id="IPR036188">
    <property type="entry name" value="FAD/NAD-bd_sf"/>
</dbReference>
<feature type="region of interest" description="Disordered" evidence="6">
    <location>
        <begin position="421"/>
        <end position="447"/>
    </location>
</feature>
<dbReference type="PRINTS" id="PR00411">
    <property type="entry name" value="PNDRDTASEI"/>
</dbReference>
<name>A0ABS7S6Y0_9MICO</name>